<feature type="signal peptide" evidence="13">
    <location>
        <begin position="1"/>
        <end position="21"/>
    </location>
</feature>
<dbReference type="PROSITE" id="PS50198">
    <property type="entry name" value="PPIC_PPIASE_2"/>
    <property type="match status" value="1"/>
</dbReference>
<evidence type="ECO:0000256" key="8">
    <source>
        <dbReference type="ARBA" id="ARBA00023139"/>
    </source>
</evidence>
<dbReference type="PANTHER" id="PTHR47245:SF1">
    <property type="entry name" value="FOLDASE PROTEIN PRSA"/>
    <property type="match status" value="1"/>
</dbReference>
<feature type="domain" description="PpiC" evidence="14">
    <location>
        <begin position="143"/>
        <end position="233"/>
    </location>
</feature>
<evidence type="ECO:0000256" key="2">
    <source>
        <dbReference type="ARBA" id="ARBA00004193"/>
    </source>
</evidence>
<name>A0A263BWN6_9BACI</name>
<dbReference type="GO" id="GO:0003755">
    <property type="term" value="F:peptidyl-prolyl cis-trans isomerase activity"/>
    <property type="evidence" value="ECO:0007669"/>
    <property type="project" value="UniProtKB-UniRule"/>
</dbReference>
<comment type="caution">
    <text evidence="15">The sequence shown here is derived from an EMBL/GenBank/DDBJ whole genome shotgun (WGS) entry which is preliminary data.</text>
</comment>
<gene>
    <name evidence="11" type="primary">prsA</name>
    <name evidence="15" type="ORF">CIB95_00800</name>
</gene>
<evidence type="ECO:0000256" key="5">
    <source>
        <dbReference type="ARBA" id="ARBA00022729"/>
    </source>
</evidence>
<feature type="coiled-coil region" evidence="12">
    <location>
        <begin position="231"/>
        <end position="258"/>
    </location>
</feature>
<proteinExistence type="inferred from homology"/>
<dbReference type="PANTHER" id="PTHR47245">
    <property type="entry name" value="PEPTIDYLPROLYL ISOMERASE"/>
    <property type="match status" value="1"/>
</dbReference>
<dbReference type="InterPro" id="IPR046357">
    <property type="entry name" value="PPIase_dom_sf"/>
</dbReference>
<evidence type="ECO:0000256" key="13">
    <source>
        <dbReference type="SAM" id="SignalP"/>
    </source>
</evidence>
<keyword evidence="5 11" id="KW-0732">Signal</keyword>
<keyword evidence="7 11" id="KW-0472">Membrane</keyword>
<evidence type="ECO:0000256" key="7">
    <source>
        <dbReference type="ARBA" id="ARBA00023136"/>
    </source>
</evidence>
<dbReference type="HAMAP" id="MF_01145">
    <property type="entry name" value="Foldase_PrsA"/>
    <property type="match status" value="1"/>
</dbReference>
<dbReference type="Gene3D" id="3.10.50.40">
    <property type="match status" value="1"/>
</dbReference>
<dbReference type="Proteomes" id="UP000217083">
    <property type="component" value="Unassembled WGS sequence"/>
</dbReference>
<dbReference type="AlphaFoldDB" id="A0A263BWN6"/>
<dbReference type="EC" id="5.2.1.8" evidence="11"/>
<keyword evidence="16" id="KW-1185">Reference proteome</keyword>
<organism evidence="15 16">
    <name type="scientific">Lottiidibacillus patelloidae</name>
    <dbReference type="NCBI Taxonomy" id="2670334"/>
    <lineage>
        <taxon>Bacteria</taxon>
        <taxon>Bacillati</taxon>
        <taxon>Bacillota</taxon>
        <taxon>Bacilli</taxon>
        <taxon>Bacillales</taxon>
        <taxon>Bacillaceae</taxon>
        <taxon>Lottiidibacillus</taxon>
    </lineage>
</organism>
<reference evidence="16" key="1">
    <citation type="submission" date="2017-08" db="EMBL/GenBank/DDBJ databases">
        <authorList>
            <person name="Huang Z."/>
        </authorList>
    </citation>
    <scope>NUCLEOTIDE SEQUENCE [LARGE SCALE GENOMIC DNA]</scope>
    <source>
        <strain evidence="16">SA5d-4</strain>
    </source>
</reference>
<dbReference type="Pfam" id="PF13616">
    <property type="entry name" value="Rotamase_3"/>
    <property type="match status" value="1"/>
</dbReference>
<comment type="function">
    <text evidence="11">Plays a major role in protein secretion by helping the post-translocational extracellular folding of several secreted proteins.</text>
</comment>
<protein>
    <recommendedName>
        <fullName evidence="11">Foldase protein PrsA</fullName>
        <ecNumber evidence="11">5.2.1.8</ecNumber>
    </recommendedName>
</protein>
<keyword evidence="4 11" id="KW-1003">Cell membrane</keyword>
<evidence type="ECO:0000313" key="15">
    <source>
        <dbReference type="EMBL" id="OZM58149.1"/>
    </source>
</evidence>
<accession>A0A263BWN6</accession>
<dbReference type="EMBL" id="NPIA01000001">
    <property type="protein sequence ID" value="OZM58149.1"/>
    <property type="molecule type" value="Genomic_DNA"/>
</dbReference>
<keyword evidence="8 11" id="KW-0564">Palmitate</keyword>
<dbReference type="SUPFAM" id="SSF109998">
    <property type="entry name" value="Triger factor/SurA peptide-binding domain-like"/>
    <property type="match status" value="1"/>
</dbReference>
<comment type="catalytic activity">
    <reaction evidence="1 11">
        <text>[protein]-peptidylproline (omega=180) = [protein]-peptidylproline (omega=0)</text>
        <dbReference type="Rhea" id="RHEA:16237"/>
        <dbReference type="Rhea" id="RHEA-COMP:10747"/>
        <dbReference type="Rhea" id="RHEA-COMP:10748"/>
        <dbReference type="ChEBI" id="CHEBI:83833"/>
        <dbReference type="ChEBI" id="CHEBI:83834"/>
        <dbReference type="EC" id="5.2.1.8"/>
    </reaction>
</comment>
<sequence>MMTKKWMLLLVTAAFTLLLSACNTGSGDIVVKTNAGDITKEEFYEELKSKYGEEVLREMVEAKLLAEAVEVDKDEVDEKMEKIKAQFNSDDEFKTALASSPYKSEEELRKVIENDLKLFKYATKDIEVSDEKLTDYFNEFVKREEVRASHILVEDEEQAKEILAQINNGADFAALAEEHSIDTGSAVKGGDLDFFTRGKMVPEFEKEAFTLEVGEVSDLVKTQFGYHIIKVTDVKNTEKTLEDNREEIREMYLSANAESTENVIKKLIEDGDIKVMDKDLKDIFE</sequence>
<evidence type="ECO:0000256" key="3">
    <source>
        <dbReference type="ARBA" id="ARBA00006071"/>
    </source>
</evidence>
<comment type="similarity">
    <text evidence="3 11">Belongs to the PrsA family.</text>
</comment>
<evidence type="ECO:0000256" key="10">
    <source>
        <dbReference type="ARBA" id="ARBA00023288"/>
    </source>
</evidence>
<evidence type="ECO:0000256" key="1">
    <source>
        <dbReference type="ARBA" id="ARBA00000971"/>
    </source>
</evidence>
<dbReference type="GO" id="GO:0005886">
    <property type="term" value="C:plasma membrane"/>
    <property type="evidence" value="ECO:0007669"/>
    <property type="project" value="UniProtKB-SubCell"/>
</dbReference>
<dbReference type="PROSITE" id="PS51257">
    <property type="entry name" value="PROKAR_LIPOPROTEIN"/>
    <property type="match status" value="1"/>
</dbReference>
<dbReference type="InterPro" id="IPR050245">
    <property type="entry name" value="PrsA_foldase"/>
</dbReference>
<evidence type="ECO:0000256" key="12">
    <source>
        <dbReference type="SAM" id="Coils"/>
    </source>
</evidence>
<dbReference type="InterPro" id="IPR027304">
    <property type="entry name" value="Trigger_fact/SurA_dom_sf"/>
</dbReference>
<dbReference type="InterPro" id="IPR023059">
    <property type="entry name" value="Foldase_PrsA"/>
</dbReference>
<keyword evidence="12" id="KW-0175">Coiled coil</keyword>
<evidence type="ECO:0000256" key="9">
    <source>
        <dbReference type="ARBA" id="ARBA00023235"/>
    </source>
</evidence>
<dbReference type="InterPro" id="IPR000297">
    <property type="entry name" value="PPIase_PpiC"/>
</dbReference>
<evidence type="ECO:0000259" key="14">
    <source>
        <dbReference type="PROSITE" id="PS50198"/>
    </source>
</evidence>
<dbReference type="RefSeq" id="WP_094920574.1">
    <property type="nucleotide sequence ID" value="NZ_NPIA01000001.1"/>
</dbReference>
<dbReference type="SUPFAM" id="SSF54534">
    <property type="entry name" value="FKBP-like"/>
    <property type="match status" value="1"/>
</dbReference>
<keyword evidence="9 11" id="KW-0413">Isomerase</keyword>
<dbReference type="GO" id="GO:0006457">
    <property type="term" value="P:protein folding"/>
    <property type="evidence" value="ECO:0007669"/>
    <property type="project" value="UniProtKB-UniRule"/>
</dbReference>
<evidence type="ECO:0000256" key="4">
    <source>
        <dbReference type="ARBA" id="ARBA00022475"/>
    </source>
</evidence>
<feature type="chain" id="PRO_5038858382" description="Foldase protein PrsA" evidence="13">
    <location>
        <begin position="22"/>
        <end position="285"/>
    </location>
</feature>
<comment type="subcellular location">
    <subcellularLocation>
        <location evidence="2 11">Cell membrane</location>
        <topology evidence="2 11">Lipid-anchor</topology>
    </subcellularLocation>
</comment>
<evidence type="ECO:0000256" key="11">
    <source>
        <dbReference type="HAMAP-Rule" id="MF_01145"/>
    </source>
</evidence>
<evidence type="ECO:0000256" key="6">
    <source>
        <dbReference type="ARBA" id="ARBA00023110"/>
    </source>
</evidence>
<keyword evidence="10 11" id="KW-0449">Lipoprotein</keyword>
<reference evidence="15 16" key="2">
    <citation type="submission" date="2017-09" db="EMBL/GenBank/DDBJ databases">
        <title>Bacillus patelloidae sp. nov., isolated from the intestinal tract of a marine limpet.</title>
        <authorList>
            <person name="Liu R."/>
            <person name="Dong C."/>
            <person name="Shao Z."/>
        </authorList>
    </citation>
    <scope>NUCLEOTIDE SEQUENCE [LARGE SCALE GENOMIC DNA]</scope>
    <source>
        <strain evidence="15 16">SA5d-4</strain>
    </source>
</reference>
<evidence type="ECO:0000313" key="16">
    <source>
        <dbReference type="Proteomes" id="UP000217083"/>
    </source>
</evidence>
<keyword evidence="6 11" id="KW-0697">Rotamase</keyword>